<evidence type="ECO:0000313" key="2">
    <source>
        <dbReference type="Proteomes" id="UP001549097"/>
    </source>
</evidence>
<comment type="caution">
    <text evidence="1">The sequence shown here is derived from an EMBL/GenBank/DDBJ whole genome shotgun (WGS) entry which is preliminary data.</text>
</comment>
<dbReference type="Proteomes" id="UP001549097">
    <property type="component" value="Unassembled WGS sequence"/>
</dbReference>
<protein>
    <recommendedName>
        <fullName evidence="3">Transcriptional coactivator p15 (PC4) C-terminal domain-containing protein</fullName>
    </recommendedName>
</protein>
<evidence type="ECO:0008006" key="3">
    <source>
        <dbReference type="Google" id="ProtNLM"/>
    </source>
</evidence>
<keyword evidence="2" id="KW-1185">Reference proteome</keyword>
<name>A0ABV2LES3_9BACL</name>
<dbReference type="RefSeq" id="WP_198768331.1">
    <property type="nucleotide sequence ID" value="NZ_JAEACF010000001.1"/>
</dbReference>
<gene>
    <name evidence="1" type="ORF">ABID52_000672</name>
</gene>
<dbReference type="EMBL" id="JBEPMP010000001">
    <property type="protein sequence ID" value="MET3727091.1"/>
    <property type="molecule type" value="Genomic_DNA"/>
</dbReference>
<evidence type="ECO:0000313" key="1">
    <source>
        <dbReference type="EMBL" id="MET3727091.1"/>
    </source>
</evidence>
<proteinExistence type="predicted"/>
<reference evidence="1 2" key="1">
    <citation type="submission" date="2024-06" db="EMBL/GenBank/DDBJ databases">
        <title>Genomic Encyclopedia of Type Strains, Phase IV (KMG-IV): sequencing the most valuable type-strain genomes for metagenomic binning, comparative biology and taxonomic classification.</title>
        <authorList>
            <person name="Goeker M."/>
        </authorList>
    </citation>
    <scope>NUCLEOTIDE SEQUENCE [LARGE SCALE GENOMIC DNA]</scope>
    <source>
        <strain evidence="1 2">DSM 100124</strain>
    </source>
</reference>
<organism evidence="1 2">
    <name type="scientific">Fictibacillus halophilus</name>
    <dbReference type="NCBI Taxonomy" id="1610490"/>
    <lineage>
        <taxon>Bacteria</taxon>
        <taxon>Bacillati</taxon>
        <taxon>Bacillota</taxon>
        <taxon>Bacilli</taxon>
        <taxon>Bacillales</taxon>
        <taxon>Fictibacillaceae</taxon>
        <taxon>Fictibacillus</taxon>
    </lineage>
</organism>
<sequence>MEMKDFILHKEILSVEVKIDGKDYRFGVRWKAPDRPYGETWILQSYANKVTGAKDLSKEQIKGFLETINAKWNWNMDDF</sequence>
<accession>A0ABV2LES3</accession>